<evidence type="ECO:0000313" key="3">
    <source>
        <dbReference type="Proteomes" id="UP001497623"/>
    </source>
</evidence>
<evidence type="ECO:0000313" key="2">
    <source>
        <dbReference type="EMBL" id="CAL4130414.1"/>
    </source>
</evidence>
<proteinExistence type="predicted"/>
<comment type="caution">
    <text evidence="2">The sequence shown here is derived from an EMBL/GenBank/DDBJ whole genome shotgun (WGS) entry which is preliminary data.</text>
</comment>
<dbReference type="AlphaFoldDB" id="A0AAV2RNG9"/>
<keyword evidence="1" id="KW-0472">Membrane</keyword>
<protein>
    <recommendedName>
        <fullName evidence="4">Receptor L-domain domain-containing protein</fullName>
    </recommendedName>
</protein>
<gene>
    <name evidence="2" type="ORF">MNOR_LOCUS26521</name>
</gene>
<sequence>MATGLVYPVIFFHIYFLVATVAYGSITVNNVSSAELSQCILSSDELLCDFVEMQEELYVESIGSSTIRRVTIINARNLYFATSWYVDLELIECTAYFRNTNIQNAIELKLINSNIDNIPNGVSLVNIQGSKVGQIINITSIKVLLSQVEKLTLKDIDINYFKIQSSSITSVNIRNISVGKNAELSVIGSNISCIYGDMFKEFKEKLKWENSVMIYSDNCQNNEAITNTPGITSTVILNGDECNTSSTVNPKVENCYLVPVSITVGILASYSVIMTVAACTFYFKFKSNHASNNLNYSNYTSGKGEMMPLNTEPALSIVHVKENWTTT</sequence>
<name>A0AAV2RNG9_MEGNR</name>
<dbReference type="EMBL" id="CAXKWB010026614">
    <property type="protein sequence ID" value="CAL4130414.1"/>
    <property type="molecule type" value="Genomic_DNA"/>
</dbReference>
<evidence type="ECO:0008006" key="4">
    <source>
        <dbReference type="Google" id="ProtNLM"/>
    </source>
</evidence>
<keyword evidence="1" id="KW-0812">Transmembrane</keyword>
<keyword evidence="3" id="KW-1185">Reference proteome</keyword>
<feature type="transmembrane region" description="Helical" evidence="1">
    <location>
        <begin position="5"/>
        <end position="26"/>
    </location>
</feature>
<accession>A0AAV2RNG9</accession>
<evidence type="ECO:0000256" key="1">
    <source>
        <dbReference type="SAM" id="Phobius"/>
    </source>
</evidence>
<reference evidence="2 3" key="1">
    <citation type="submission" date="2024-05" db="EMBL/GenBank/DDBJ databases">
        <authorList>
            <person name="Wallberg A."/>
        </authorList>
    </citation>
    <scope>NUCLEOTIDE SEQUENCE [LARGE SCALE GENOMIC DNA]</scope>
</reference>
<feature type="transmembrane region" description="Helical" evidence="1">
    <location>
        <begin position="256"/>
        <end position="283"/>
    </location>
</feature>
<dbReference type="Proteomes" id="UP001497623">
    <property type="component" value="Unassembled WGS sequence"/>
</dbReference>
<organism evidence="2 3">
    <name type="scientific">Meganyctiphanes norvegica</name>
    <name type="common">Northern krill</name>
    <name type="synonym">Thysanopoda norvegica</name>
    <dbReference type="NCBI Taxonomy" id="48144"/>
    <lineage>
        <taxon>Eukaryota</taxon>
        <taxon>Metazoa</taxon>
        <taxon>Ecdysozoa</taxon>
        <taxon>Arthropoda</taxon>
        <taxon>Crustacea</taxon>
        <taxon>Multicrustacea</taxon>
        <taxon>Malacostraca</taxon>
        <taxon>Eumalacostraca</taxon>
        <taxon>Eucarida</taxon>
        <taxon>Euphausiacea</taxon>
        <taxon>Euphausiidae</taxon>
        <taxon>Meganyctiphanes</taxon>
    </lineage>
</organism>
<keyword evidence="1" id="KW-1133">Transmembrane helix</keyword>